<organism evidence="2 3">
    <name type="scientific">Phytophthora cactorum</name>
    <dbReference type="NCBI Taxonomy" id="29920"/>
    <lineage>
        <taxon>Eukaryota</taxon>
        <taxon>Sar</taxon>
        <taxon>Stramenopiles</taxon>
        <taxon>Oomycota</taxon>
        <taxon>Peronosporomycetes</taxon>
        <taxon>Peronosporales</taxon>
        <taxon>Peronosporaceae</taxon>
        <taxon>Phytophthora</taxon>
    </lineage>
</organism>
<gene>
    <name evidence="2" type="ORF">JG687_00014900</name>
</gene>
<protein>
    <submittedName>
        <fullName evidence="2">Uncharacterized protein</fullName>
    </submittedName>
</protein>
<dbReference type="AlphaFoldDB" id="A0A8T1TXL1"/>
<feature type="compositionally biased region" description="Low complexity" evidence="1">
    <location>
        <begin position="89"/>
        <end position="108"/>
    </location>
</feature>
<evidence type="ECO:0000313" key="2">
    <source>
        <dbReference type="EMBL" id="KAG6949375.1"/>
    </source>
</evidence>
<evidence type="ECO:0000256" key="1">
    <source>
        <dbReference type="SAM" id="MobiDB-lite"/>
    </source>
</evidence>
<feature type="region of interest" description="Disordered" evidence="1">
    <location>
        <begin position="89"/>
        <end position="124"/>
    </location>
</feature>
<feature type="compositionally biased region" description="Basic and acidic residues" evidence="1">
    <location>
        <begin position="109"/>
        <end position="124"/>
    </location>
</feature>
<name>A0A8T1TXL1_9STRA</name>
<reference evidence="2" key="1">
    <citation type="submission" date="2021-01" db="EMBL/GenBank/DDBJ databases">
        <title>Phytophthora aleatoria, a newly-described species from Pinus radiata is distinct from Phytophthora cactorum isolates based on comparative genomics.</title>
        <authorList>
            <person name="Mcdougal R."/>
            <person name="Panda P."/>
            <person name="Williams N."/>
            <person name="Studholme D.J."/>
        </authorList>
    </citation>
    <scope>NUCLEOTIDE SEQUENCE</scope>
    <source>
        <strain evidence="2">NZFS 3830</strain>
    </source>
</reference>
<dbReference type="EMBL" id="JAENGZ010001257">
    <property type="protein sequence ID" value="KAG6949375.1"/>
    <property type="molecule type" value="Genomic_DNA"/>
</dbReference>
<dbReference type="Proteomes" id="UP000688947">
    <property type="component" value="Unassembled WGS sequence"/>
</dbReference>
<dbReference type="OrthoDB" id="127306at2759"/>
<comment type="caution">
    <text evidence="2">The sequence shown here is derived from an EMBL/GenBank/DDBJ whole genome shotgun (WGS) entry which is preliminary data.</text>
</comment>
<accession>A0A8T1TXL1</accession>
<proteinExistence type="predicted"/>
<evidence type="ECO:0000313" key="3">
    <source>
        <dbReference type="Proteomes" id="UP000688947"/>
    </source>
</evidence>
<sequence length="194" mass="21683">MGHPSCRECDEFTALKENAGNNQTYHICNHCNNAYRASRPTAEGVHRTTPLQPPAPEPTRIIGRSENYRSHWKSCRYYLASIQARTTADSAVRSSSSVHSQATGSASMRSRDDDASSTRRPSHEAEGEIFMRLIVKFQADNRLPDSFIERLSTVRLLHRVRGPILDAYALDGESHDSTALREVQGEDEGARVKV</sequence>